<evidence type="ECO:0000256" key="1">
    <source>
        <dbReference type="SAM" id="Phobius"/>
    </source>
</evidence>
<comment type="caution">
    <text evidence="2">The sequence shown here is derived from an EMBL/GenBank/DDBJ whole genome shotgun (WGS) entry which is preliminary data.</text>
</comment>
<name>A0A8J7PKM0_9PROT</name>
<accession>A0A8J7PKM0</accession>
<keyword evidence="1" id="KW-0472">Membrane</keyword>
<dbReference type="AlphaFoldDB" id="A0A8J7PKM0"/>
<keyword evidence="1" id="KW-0812">Transmembrane</keyword>
<dbReference type="EMBL" id="JAFKGL010000027">
    <property type="protein sequence ID" value="MBN9413552.1"/>
    <property type="molecule type" value="Genomic_DNA"/>
</dbReference>
<organism evidence="2 3">
    <name type="scientific">Candidatus Paracaedimonas acanthamoebae</name>
    <dbReference type="NCBI Taxonomy" id="244581"/>
    <lineage>
        <taxon>Bacteria</taxon>
        <taxon>Pseudomonadati</taxon>
        <taxon>Pseudomonadota</taxon>
        <taxon>Alphaproteobacteria</taxon>
        <taxon>Holosporales</taxon>
        <taxon>Caedimonadaceae</taxon>
        <taxon>Candidatus Paracaedimonas</taxon>
    </lineage>
</organism>
<feature type="transmembrane region" description="Helical" evidence="1">
    <location>
        <begin position="260"/>
        <end position="282"/>
    </location>
</feature>
<keyword evidence="1" id="KW-1133">Transmembrane helix</keyword>
<gene>
    <name evidence="2" type="ORF">J0H12_06495</name>
</gene>
<reference evidence="2" key="1">
    <citation type="submission" date="2021-02" db="EMBL/GenBank/DDBJ databases">
        <title>Thiocyanate and organic carbon inputs drive convergent selection for specific autotrophic Afipia and Thiobacillus strains within complex microbiomes.</title>
        <authorList>
            <person name="Huddy R.J."/>
            <person name="Sachdeva R."/>
            <person name="Kadzinga F."/>
            <person name="Kantor R.S."/>
            <person name="Harrison S.T.L."/>
            <person name="Banfield J.F."/>
        </authorList>
    </citation>
    <scope>NUCLEOTIDE SEQUENCE</scope>
    <source>
        <strain evidence="2">SCN18_10_11_15_R4_P_38_20</strain>
    </source>
</reference>
<feature type="non-terminal residue" evidence="2">
    <location>
        <position position="428"/>
    </location>
</feature>
<dbReference type="Proteomes" id="UP000664414">
    <property type="component" value="Unassembled WGS sequence"/>
</dbReference>
<protein>
    <submittedName>
        <fullName evidence="2">Uncharacterized protein</fullName>
    </submittedName>
</protein>
<evidence type="ECO:0000313" key="2">
    <source>
        <dbReference type="EMBL" id="MBN9413552.1"/>
    </source>
</evidence>
<evidence type="ECO:0000313" key="3">
    <source>
        <dbReference type="Proteomes" id="UP000664414"/>
    </source>
</evidence>
<sequence length="428" mass="49998">MDTSESHKYRQVYIKSFLPLTAFFSIICLIGVFWDYVSFVESRKHLNERAIKGLQELLQTRINNIKEEANIIETRINHSHSINKIAQVLSAPLFNISKYSRIFPFIASHYIHERDKRFFISPYGISDLTDFPRELLQKLSKVSPRGEFYLWDGMLYYMRRIKHASSKQLDGILILSCDAKEMVDSEYKLDHINIVLSSNIYPFLQPDKLDKTYGSLPNSITIFGNIYDHYVVILETPLALFAKLHEVNAYKIYIKQRTTLWAAFLMLFLLIISSHLMFKFVFLTKISKLKHKTSTEIQYAESIKEREKILKEVFLRQQEDIKILTASHYVISRYIEGSLNTDILTPQGLEELNLTVEKPSDALEEGILYPTKFEDTDVLEILHKSILFLFPDIYNKEVKISFQHSMPGIINHDPLIIELLFINVLKNI</sequence>
<proteinExistence type="predicted"/>
<feature type="transmembrane region" description="Helical" evidence="1">
    <location>
        <begin position="12"/>
        <end position="34"/>
    </location>
</feature>